<protein>
    <submittedName>
        <fullName evidence="1">Uncharacterized protein</fullName>
    </submittedName>
</protein>
<gene>
    <name evidence="1" type="ORF">A0J61_09373</name>
</gene>
<accession>A0A1C7N0G5</accession>
<evidence type="ECO:0000313" key="2">
    <source>
        <dbReference type="Proteomes" id="UP000093000"/>
    </source>
</evidence>
<proteinExistence type="predicted"/>
<dbReference type="AlphaFoldDB" id="A0A1C7N0G5"/>
<dbReference type="InParanoid" id="A0A1C7N0G5"/>
<comment type="caution">
    <text evidence="1">The sequence shown here is derived from an EMBL/GenBank/DDBJ whole genome shotgun (WGS) entry which is preliminary data.</text>
</comment>
<dbReference type="EMBL" id="LUGH01000835">
    <property type="protein sequence ID" value="OBZ82577.1"/>
    <property type="molecule type" value="Genomic_DNA"/>
</dbReference>
<name>A0A1C7N0G5_9FUNG</name>
<dbReference type="Proteomes" id="UP000093000">
    <property type="component" value="Unassembled WGS sequence"/>
</dbReference>
<organism evidence="1 2">
    <name type="scientific">Choanephora cucurbitarum</name>
    <dbReference type="NCBI Taxonomy" id="101091"/>
    <lineage>
        <taxon>Eukaryota</taxon>
        <taxon>Fungi</taxon>
        <taxon>Fungi incertae sedis</taxon>
        <taxon>Mucoromycota</taxon>
        <taxon>Mucoromycotina</taxon>
        <taxon>Mucoromycetes</taxon>
        <taxon>Mucorales</taxon>
        <taxon>Mucorineae</taxon>
        <taxon>Choanephoraceae</taxon>
        <taxon>Choanephoroideae</taxon>
        <taxon>Choanephora</taxon>
    </lineage>
</organism>
<evidence type="ECO:0000313" key="1">
    <source>
        <dbReference type="EMBL" id="OBZ82577.1"/>
    </source>
</evidence>
<sequence length="90" mass="9604">MPRVVDSNLVETDRFALTSTVGTGGSDGTGGLASTVSVVFFRAKLKENLFLPGSSSVCFLFAGPGPEIEEDRLATFFTAVVRRFLSAVER</sequence>
<keyword evidence="2" id="KW-1185">Reference proteome</keyword>
<reference evidence="1 2" key="1">
    <citation type="submission" date="2016-03" db="EMBL/GenBank/DDBJ databases">
        <title>Choanephora cucurbitarum.</title>
        <authorList>
            <person name="Min B."/>
            <person name="Park H."/>
            <person name="Park J.-H."/>
            <person name="Shin H.-D."/>
            <person name="Choi I.-G."/>
        </authorList>
    </citation>
    <scope>NUCLEOTIDE SEQUENCE [LARGE SCALE GENOMIC DNA]</scope>
    <source>
        <strain evidence="1 2">KUS-F28377</strain>
    </source>
</reference>